<accession>A0ABT3J934</accession>
<dbReference type="Proteomes" id="UP001207582">
    <property type="component" value="Unassembled WGS sequence"/>
</dbReference>
<evidence type="ECO:0000259" key="1">
    <source>
        <dbReference type="Pfam" id="PF13391"/>
    </source>
</evidence>
<name>A0ABT3J934_9RHOB</name>
<gene>
    <name evidence="2" type="ORF">OM960_21885</name>
</gene>
<dbReference type="RefSeq" id="WP_264773457.1">
    <property type="nucleotide sequence ID" value="NZ_JAPDOG010000034.1"/>
</dbReference>
<proteinExistence type="predicted"/>
<dbReference type="GO" id="GO:0004519">
    <property type="term" value="F:endonuclease activity"/>
    <property type="evidence" value="ECO:0007669"/>
    <property type="project" value="UniProtKB-KW"/>
</dbReference>
<dbReference type="Pfam" id="PF13391">
    <property type="entry name" value="HNH_2"/>
    <property type="match status" value="1"/>
</dbReference>
<keyword evidence="2" id="KW-0255">Endonuclease</keyword>
<dbReference type="EMBL" id="JAPDOG010000034">
    <property type="protein sequence ID" value="MCW3784186.1"/>
    <property type="molecule type" value="Genomic_DNA"/>
</dbReference>
<keyword evidence="2" id="KW-0378">Hydrolase</keyword>
<keyword evidence="2" id="KW-0540">Nuclease</keyword>
<keyword evidence="3" id="KW-1185">Reference proteome</keyword>
<comment type="caution">
    <text evidence="2">The sequence shown here is derived from an EMBL/GenBank/DDBJ whole genome shotgun (WGS) entry which is preliminary data.</text>
</comment>
<evidence type="ECO:0000313" key="3">
    <source>
        <dbReference type="Proteomes" id="UP001207582"/>
    </source>
</evidence>
<protein>
    <submittedName>
        <fullName evidence="2">HNH endonuclease</fullName>
    </submittedName>
</protein>
<sequence length="300" mass="33023">MSDFLLRINGDTRCPGGINVPRTPEDWAVGVFFAKRVRSAPSTRVDGTKGAAPAPGDRVYLWIIESGDNSRGRGLTAVATVDAVDEESDRYRLLVSGLALLRNPASVDRAVASAPTARIVAEIKRFRPERIWGLSEADVTVIEQLIAGAGGLQSFPATDPIADALRRNGEGIETAIAQRKQAWIKPRPGQAEFRKAAFERHRGQCVFTETDVAEALEAAHVIPHTGEPEFERPENSLLLRRDVHALFDLFLLSIDPATASIVVSRKLDGSPYEDLRKTPVDHQLARSALEFHYQHFLETE</sequence>
<organism evidence="2 3">
    <name type="scientific">Defluviimonas salinarum</name>
    <dbReference type="NCBI Taxonomy" id="2992147"/>
    <lineage>
        <taxon>Bacteria</taxon>
        <taxon>Pseudomonadati</taxon>
        <taxon>Pseudomonadota</taxon>
        <taxon>Alphaproteobacteria</taxon>
        <taxon>Rhodobacterales</taxon>
        <taxon>Paracoccaceae</taxon>
        <taxon>Albidovulum</taxon>
    </lineage>
</organism>
<dbReference type="InterPro" id="IPR003615">
    <property type="entry name" value="HNH_nuc"/>
</dbReference>
<reference evidence="2 3" key="1">
    <citation type="submission" date="2022-10" db="EMBL/GenBank/DDBJ databases">
        <title>Defluviimonas sp. CAU 1641 isolated from mud.</title>
        <authorList>
            <person name="Kim W."/>
        </authorList>
    </citation>
    <scope>NUCLEOTIDE SEQUENCE [LARGE SCALE GENOMIC DNA]</scope>
    <source>
        <strain evidence="2 3">CAU 1641</strain>
    </source>
</reference>
<evidence type="ECO:0000313" key="2">
    <source>
        <dbReference type="EMBL" id="MCW3784186.1"/>
    </source>
</evidence>
<feature type="domain" description="HNH nuclease" evidence="1">
    <location>
        <begin position="205"/>
        <end position="255"/>
    </location>
</feature>